<keyword evidence="4" id="KW-1185">Reference proteome</keyword>
<dbReference type="AlphaFoldDB" id="A0A1G9Z016"/>
<reference evidence="2 3" key="2">
    <citation type="submission" date="2016-10" db="EMBL/GenBank/DDBJ databases">
        <authorList>
            <person name="de Groot N.N."/>
        </authorList>
    </citation>
    <scope>NUCLEOTIDE SEQUENCE [LARGE SCALE GENOMIC DNA]</scope>
    <source>
        <strain evidence="2 3">BS2772</strain>
    </source>
</reference>
<dbReference type="Proteomes" id="UP000182470">
    <property type="component" value="Chromosome I"/>
</dbReference>
<organism evidence="2 3">
    <name type="scientific">Pseudomonas antarctica</name>
    <dbReference type="NCBI Taxonomy" id="219572"/>
    <lineage>
        <taxon>Bacteria</taxon>
        <taxon>Pseudomonadati</taxon>
        <taxon>Pseudomonadota</taxon>
        <taxon>Gammaproteobacteria</taxon>
        <taxon>Pseudomonadales</taxon>
        <taxon>Pseudomonadaceae</taxon>
        <taxon>Pseudomonas</taxon>
    </lineage>
</organism>
<dbReference type="Proteomes" id="UP000748067">
    <property type="component" value="Unassembled WGS sequence"/>
</dbReference>
<evidence type="ECO:0000313" key="1">
    <source>
        <dbReference type="EMBL" id="KAF2410920.1"/>
    </source>
</evidence>
<gene>
    <name evidence="1" type="ORF">PSAN_33540</name>
    <name evidence="2" type="ORF">SAMN04490179_2777</name>
</gene>
<proteinExistence type="predicted"/>
<evidence type="ECO:0000313" key="3">
    <source>
        <dbReference type="Proteomes" id="UP000182470"/>
    </source>
</evidence>
<sequence length="31" mass="3257">MTSLKGSKASGSEKRSQVDDIAGVIDLTKAY</sequence>
<name>A0A1G9Z016_9PSED</name>
<evidence type="ECO:0000313" key="2">
    <source>
        <dbReference type="EMBL" id="SDN14749.1"/>
    </source>
</evidence>
<dbReference type="EMBL" id="LT629704">
    <property type="protein sequence ID" value="SDN14749.1"/>
    <property type="molecule type" value="Genomic_DNA"/>
</dbReference>
<dbReference type="EMBL" id="JXDI01000001">
    <property type="protein sequence ID" value="KAF2410920.1"/>
    <property type="molecule type" value="Genomic_DNA"/>
</dbReference>
<evidence type="ECO:0000313" key="4">
    <source>
        <dbReference type="Proteomes" id="UP000748067"/>
    </source>
</evidence>
<accession>A0A1G9Z016</accession>
<protein>
    <submittedName>
        <fullName evidence="2">Uncharacterized protein</fullName>
    </submittedName>
</protein>
<reference evidence="1 4" key="1">
    <citation type="submission" date="2015-01" db="EMBL/GenBank/DDBJ databases">
        <title>Genome Sequence of Pseudomonas antarctica CMS 35.</title>
        <authorList>
            <person name="Voget S."/>
            <person name="Chow J."/>
            <person name="Daniel R."/>
            <person name="Streit W."/>
        </authorList>
    </citation>
    <scope>NUCLEOTIDE SEQUENCE [LARGE SCALE GENOMIC DNA]</scope>
    <source>
        <strain evidence="1 4">CMS 35</strain>
    </source>
</reference>